<dbReference type="EMBL" id="CM008975">
    <property type="protein sequence ID" value="PNW72914.1"/>
    <property type="molecule type" value="Genomic_DNA"/>
</dbReference>
<dbReference type="InterPro" id="IPR036196">
    <property type="entry name" value="Ptyr_pPase_sf"/>
</dbReference>
<dbReference type="Proteomes" id="UP000006906">
    <property type="component" value="Chromosome 14"/>
</dbReference>
<dbReference type="Gene3D" id="3.40.50.2300">
    <property type="match status" value="1"/>
</dbReference>
<dbReference type="RefSeq" id="XP_042916667.1">
    <property type="nucleotide sequence ID" value="XM_043069994.1"/>
</dbReference>
<dbReference type="GeneID" id="66056169"/>
<proteinExistence type="predicted"/>
<evidence type="ECO:0000256" key="1">
    <source>
        <dbReference type="SAM" id="MobiDB-lite"/>
    </source>
</evidence>
<accession>A0A2K3CX95</accession>
<feature type="compositionally biased region" description="Polar residues" evidence="1">
    <location>
        <begin position="1"/>
        <end position="13"/>
    </location>
</feature>
<feature type="region of interest" description="Disordered" evidence="1">
    <location>
        <begin position="42"/>
        <end position="68"/>
    </location>
</feature>
<organism evidence="2 3">
    <name type="scientific">Chlamydomonas reinhardtii</name>
    <name type="common">Chlamydomonas smithii</name>
    <dbReference type="NCBI Taxonomy" id="3055"/>
    <lineage>
        <taxon>Eukaryota</taxon>
        <taxon>Viridiplantae</taxon>
        <taxon>Chlorophyta</taxon>
        <taxon>core chlorophytes</taxon>
        <taxon>Chlorophyceae</taxon>
        <taxon>CS clade</taxon>
        <taxon>Chlamydomonadales</taxon>
        <taxon>Chlamydomonadaceae</taxon>
        <taxon>Chlamydomonas</taxon>
    </lineage>
</organism>
<dbReference type="OrthoDB" id="507543at2759"/>
<dbReference type="AlphaFoldDB" id="A0A2K3CX95"/>
<feature type="region of interest" description="Disordered" evidence="1">
    <location>
        <begin position="209"/>
        <end position="232"/>
    </location>
</feature>
<evidence type="ECO:0000313" key="3">
    <source>
        <dbReference type="Proteomes" id="UP000006906"/>
    </source>
</evidence>
<reference evidence="2 3" key="1">
    <citation type="journal article" date="2007" name="Science">
        <title>The Chlamydomonas genome reveals the evolution of key animal and plant functions.</title>
        <authorList>
            <person name="Merchant S.S."/>
            <person name="Prochnik S.E."/>
            <person name="Vallon O."/>
            <person name="Harris E.H."/>
            <person name="Karpowicz S.J."/>
            <person name="Witman G.B."/>
            <person name="Terry A."/>
            <person name="Salamov A."/>
            <person name="Fritz-Laylin L.K."/>
            <person name="Marechal-Drouard L."/>
            <person name="Marshall W.F."/>
            <person name="Qu L.H."/>
            <person name="Nelson D.R."/>
            <person name="Sanderfoot A.A."/>
            <person name="Spalding M.H."/>
            <person name="Kapitonov V.V."/>
            <person name="Ren Q."/>
            <person name="Ferris P."/>
            <person name="Lindquist E."/>
            <person name="Shapiro H."/>
            <person name="Lucas S.M."/>
            <person name="Grimwood J."/>
            <person name="Schmutz J."/>
            <person name="Cardol P."/>
            <person name="Cerutti H."/>
            <person name="Chanfreau G."/>
            <person name="Chen C.L."/>
            <person name="Cognat V."/>
            <person name="Croft M.T."/>
            <person name="Dent R."/>
            <person name="Dutcher S."/>
            <person name="Fernandez E."/>
            <person name="Fukuzawa H."/>
            <person name="Gonzalez-Ballester D."/>
            <person name="Gonzalez-Halphen D."/>
            <person name="Hallmann A."/>
            <person name="Hanikenne M."/>
            <person name="Hippler M."/>
            <person name="Inwood W."/>
            <person name="Jabbari K."/>
            <person name="Kalanon M."/>
            <person name="Kuras R."/>
            <person name="Lefebvre P.A."/>
            <person name="Lemaire S.D."/>
            <person name="Lobanov A.V."/>
            <person name="Lohr M."/>
            <person name="Manuell A."/>
            <person name="Meier I."/>
            <person name="Mets L."/>
            <person name="Mittag M."/>
            <person name="Mittelmeier T."/>
            <person name="Moroney J.V."/>
            <person name="Moseley J."/>
            <person name="Napoli C."/>
            <person name="Nedelcu A.M."/>
            <person name="Niyogi K."/>
            <person name="Novoselov S.V."/>
            <person name="Paulsen I.T."/>
            <person name="Pazour G."/>
            <person name="Purton S."/>
            <person name="Ral J.P."/>
            <person name="Riano-Pachon D.M."/>
            <person name="Riekhof W."/>
            <person name="Rymarquis L."/>
            <person name="Schroda M."/>
            <person name="Stern D."/>
            <person name="Umen J."/>
            <person name="Willows R."/>
            <person name="Wilson N."/>
            <person name="Zimmer S.L."/>
            <person name="Allmer J."/>
            <person name="Balk J."/>
            <person name="Bisova K."/>
            <person name="Chen C.J."/>
            <person name="Elias M."/>
            <person name="Gendler K."/>
            <person name="Hauser C."/>
            <person name="Lamb M.R."/>
            <person name="Ledford H."/>
            <person name="Long J.C."/>
            <person name="Minagawa J."/>
            <person name="Page M.D."/>
            <person name="Pan J."/>
            <person name="Pootakham W."/>
            <person name="Roje S."/>
            <person name="Rose A."/>
            <person name="Stahlberg E."/>
            <person name="Terauchi A.M."/>
            <person name="Yang P."/>
            <person name="Ball S."/>
            <person name="Bowler C."/>
            <person name="Dieckmann C.L."/>
            <person name="Gladyshev V.N."/>
            <person name="Green P."/>
            <person name="Jorgensen R."/>
            <person name="Mayfield S."/>
            <person name="Mueller-Roeber B."/>
            <person name="Rajamani S."/>
            <person name="Sayre R.T."/>
            <person name="Brokstein P."/>
            <person name="Dubchak I."/>
            <person name="Goodstein D."/>
            <person name="Hornick L."/>
            <person name="Huang Y.W."/>
            <person name="Jhaveri J."/>
            <person name="Luo Y."/>
            <person name="Martinez D."/>
            <person name="Ngau W.C."/>
            <person name="Otillar B."/>
            <person name="Poliakov A."/>
            <person name="Porter A."/>
            <person name="Szajkowski L."/>
            <person name="Werner G."/>
            <person name="Zhou K."/>
            <person name="Grigoriev I.V."/>
            <person name="Rokhsar D.S."/>
            <person name="Grossman A.R."/>
        </authorList>
    </citation>
    <scope>NUCLEOTIDE SEQUENCE [LARGE SCALE GENOMIC DNA]</scope>
    <source>
        <strain evidence="3">CC-503</strain>
    </source>
</reference>
<dbReference type="Gramene" id="PNW72914">
    <property type="protein sequence ID" value="PNW72914"/>
    <property type="gene ID" value="CHLRE_14g611484v5"/>
</dbReference>
<evidence type="ECO:0000313" key="2">
    <source>
        <dbReference type="EMBL" id="PNW72914.1"/>
    </source>
</evidence>
<protein>
    <submittedName>
        <fullName evidence="2">Uncharacterized protein</fullName>
    </submittedName>
</protein>
<gene>
    <name evidence="2" type="ORF">CHLRE_14g611484v5</name>
</gene>
<sequence>MQSSLALRSGESTLHTHRGSNKCSLTVRGIQRRACRHHTPLAPQAAAGFPTSSPPEPDKAGSSSSSSSTAAAAVPQSLAHLWPKVSWSRYHLQVLFVDQTDTVRGRLAAGLFERCAEWNGYGRALYPWSAGLAPGGPRDIHAISKLTALMRGATSLEILPRYFTRPPEAFELEDLDRYDLVLALDRSGTPSGARDACAICPSVHRSLSHLLRPPDGSGGSGGRRTSSRSTAMSPSVIVLSGRDLGRVIPSLSAARRLSCRRCHSHARDTSSLPPYAHASTFAYRSVHEALHGSIAAEYPPGPDRDYYMQKVCLLTTFSHYESDAVLTRRGGFALLPAQLSYLLKDGAGGLAASKAVVDIPSPDLSSPDGAAQWEAVVAALILSTASLVKYLVDAYPEDMPHYDPQD</sequence>
<keyword evidence="3" id="KW-1185">Reference proteome</keyword>
<dbReference type="SUPFAM" id="SSF52788">
    <property type="entry name" value="Phosphotyrosine protein phosphatases I"/>
    <property type="match status" value="1"/>
</dbReference>
<feature type="region of interest" description="Disordered" evidence="1">
    <location>
        <begin position="1"/>
        <end position="21"/>
    </location>
</feature>
<name>A0A2K3CX95_CHLRE</name>